<evidence type="ECO:0000313" key="2">
    <source>
        <dbReference type="EMBL" id="CAI9302177.1"/>
    </source>
</evidence>
<dbReference type="Pfam" id="PF25761">
    <property type="entry name" value="TPR_PATROL1"/>
    <property type="match status" value="1"/>
</dbReference>
<organism evidence="2 3">
    <name type="scientific">Lactuca saligna</name>
    <name type="common">Willowleaf lettuce</name>
    <dbReference type="NCBI Taxonomy" id="75948"/>
    <lineage>
        <taxon>Eukaryota</taxon>
        <taxon>Viridiplantae</taxon>
        <taxon>Streptophyta</taxon>
        <taxon>Embryophyta</taxon>
        <taxon>Tracheophyta</taxon>
        <taxon>Spermatophyta</taxon>
        <taxon>Magnoliopsida</taxon>
        <taxon>eudicotyledons</taxon>
        <taxon>Gunneridae</taxon>
        <taxon>Pentapetalae</taxon>
        <taxon>asterids</taxon>
        <taxon>campanulids</taxon>
        <taxon>Asterales</taxon>
        <taxon>Asteraceae</taxon>
        <taxon>Cichorioideae</taxon>
        <taxon>Cichorieae</taxon>
        <taxon>Lactucinae</taxon>
        <taxon>Lactuca</taxon>
    </lineage>
</organism>
<reference evidence="2" key="1">
    <citation type="submission" date="2023-04" db="EMBL/GenBank/DDBJ databases">
        <authorList>
            <person name="Vijverberg K."/>
            <person name="Xiong W."/>
            <person name="Schranz E."/>
        </authorList>
    </citation>
    <scope>NUCLEOTIDE SEQUENCE</scope>
</reference>
<dbReference type="InterPro" id="IPR008528">
    <property type="entry name" value="unc-13_homologue"/>
</dbReference>
<evidence type="ECO:0000259" key="1">
    <source>
        <dbReference type="PROSITE" id="PS51259"/>
    </source>
</evidence>
<dbReference type="AlphaFoldDB" id="A0AA36A2A9"/>
<dbReference type="PROSITE" id="PS51259">
    <property type="entry name" value="MHD2"/>
    <property type="match status" value="1"/>
</dbReference>
<feature type="domain" description="MHD2" evidence="1">
    <location>
        <begin position="109"/>
        <end position="222"/>
    </location>
</feature>
<proteinExistence type="predicted"/>
<dbReference type="InterPro" id="IPR014772">
    <property type="entry name" value="Munc13_dom-2"/>
</dbReference>
<keyword evidence="3" id="KW-1185">Reference proteome</keyword>
<accession>A0AA36A2A9</accession>
<protein>
    <recommendedName>
        <fullName evidence="1">MHD2 domain-containing protein</fullName>
    </recommendedName>
</protein>
<dbReference type="PANTHER" id="PTHR31280:SF2">
    <property type="entry name" value="PROTEIN UNC-13 HOMOLOG"/>
    <property type="match status" value="1"/>
</dbReference>
<name>A0AA36A2A9_LACSI</name>
<dbReference type="Proteomes" id="UP001177003">
    <property type="component" value="Chromosome 9"/>
</dbReference>
<evidence type="ECO:0000313" key="3">
    <source>
        <dbReference type="Proteomes" id="UP001177003"/>
    </source>
</evidence>
<gene>
    <name evidence="2" type="ORF">LSALG_LOCUS40676</name>
</gene>
<dbReference type="PANTHER" id="PTHR31280">
    <property type="entry name" value="PROTEIN UNC-13 HOMOLOG"/>
    <property type="match status" value="1"/>
</dbReference>
<dbReference type="InterPro" id="IPR057984">
    <property type="entry name" value="PATROL1_C"/>
</dbReference>
<sequence length="292" mass="33880">MPDMRKSRDINVMTTSTLCVQLNTLYYGISHLNKLEDSIWERWIRKQKQGKSNKRSTDDNLRKESFDGSRKDINAAIDRICEFTRTKLIFWDLREPFIENLYRPSVSESRLETTLIEPLDVEPNQLCDIIVEPLRDRIVTSLLQASLDGLFRVLLDGGPLRLFTPSDAKFLEVWTKLQQVGDEIVTLANTLSDKSRAHYEQVRTLEFTGVHRWIKVKLMEERNMKPLDLNLVALSVRCGKDLELNLAKSLLCEMGQCTNAYPYNQLFGALVLKNYEKQDATLLSWNLMYIVD</sequence>
<dbReference type="EMBL" id="OX465085">
    <property type="protein sequence ID" value="CAI9302177.1"/>
    <property type="molecule type" value="Genomic_DNA"/>
</dbReference>